<proteinExistence type="predicted"/>
<evidence type="ECO:0000259" key="1">
    <source>
        <dbReference type="Pfam" id="PF03358"/>
    </source>
</evidence>
<dbReference type="OrthoDB" id="9812295at2"/>
<organism evidence="2 3">
    <name type="scientific">Alistipes indistinctus YIT 12060</name>
    <dbReference type="NCBI Taxonomy" id="742725"/>
    <lineage>
        <taxon>Bacteria</taxon>
        <taxon>Pseudomonadati</taxon>
        <taxon>Bacteroidota</taxon>
        <taxon>Bacteroidia</taxon>
        <taxon>Bacteroidales</taxon>
        <taxon>Rikenellaceae</taxon>
        <taxon>Alistipes</taxon>
    </lineage>
</organism>
<dbReference type="GO" id="GO:0016491">
    <property type="term" value="F:oxidoreductase activity"/>
    <property type="evidence" value="ECO:0007669"/>
    <property type="project" value="InterPro"/>
</dbReference>
<dbReference type="Proteomes" id="UP000006008">
    <property type="component" value="Unassembled WGS sequence"/>
</dbReference>
<dbReference type="GO" id="GO:0010181">
    <property type="term" value="F:FMN binding"/>
    <property type="evidence" value="ECO:0007669"/>
    <property type="project" value="TreeGrafter"/>
</dbReference>
<gene>
    <name evidence="2" type="ORF">HMPREF9450_01137</name>
</gene>
<protein>
    <recommendedName>
        <fullName evidence="1">NADPH-dependent FMN reductase-like domain-containing protein</fullName>
    </recommendedName>
</protein>
<dbReference type="HOGENOM" id="CLU_055322_2_2_10"/>
<dbReference type="PATRIC" id="fig|742725.3.peg.1202"/>
<dbReference type="Gene3D" id="3.40.50.360">
    <property type="match status" value="1"/>
</dbReference>
<dbReference type="InterPro" id="IPR050712">
    <property type="entry name" value="NAD(P)H-dep_reductase"/>
</dbReference>
<dbReference type="EMBL" id="ADLD01000011">
    <property type="protein sequence ID" value="EHB92272.1"/>
    <property type="molecule type" value="Genomic_DNA"/>
</dbReference>
<dbReference type="AlphaFoldDB" id="G5H877"/>
<dbReference type="Pfam" id="PF03358">
    <property type="entry name" value="FMN_red"/>
    <property type="match status" value="1"/>
</dbReference>
<dbReference type="InterPro" id="IPR029039">
    <property type="entry name" value="Flavoprotein-like_sf"/>
</dbReference>
<dbReference type="InterPro" id="IPR005025">
    <property type="entry name" value="FMN_Rdtase-like_dom"/>
</dbReference>
<dbReference type="RefSeq" id="WP_009133943.1">
    <property type="nucleotide sequence ID" value="NZ_CP102250.1"/>
</dbReference>
<sequence>MKRIAILSASVRTGRLSHRVALYLENYFRQNALADTELLDLKAYDFPLFHERLAMQEHPSDKLIDFTNRFNDADGLIIVSPVYNASYPAALKNVIDLYYKEWKHKPVGIVSVTSGKVPGIATVQQLQVLLLKLGALVAPDLTTVINAGSEFNKQGEPRSAEQASALILPMLNDLLWLTDKN</sequence>
<reference evidence="2 3" key="1">
    <citation type="submission" date="2011-08" db="EMBL/GenBank/DDBJ databases">
        <title>The Genome Sequence of Alistipes indistinctus YIT 12060.</title>
        <authorList>
            <consortium name="The Broad Institute Genome Sequencing Platform"/>
            <person name="Earl A."/>
            <person name="Ward D."/>
            <person name="Feldgarden M."/>
            <person name="Gevers D."/>
            <person name="Morotomi M."/>
            <person name="Young S.K."/>
            <person name="Zeng Q."/>
            <person name="Gargeya S."/>
            <person name="Fitzgerald M."/>
            <person name="Haas B."/>
            <person name="Abouelleil A."/>
            <person name="Alvarado L."/>
            <person name="Arachchi H.M."/>
            <person name="Berlin A."/>
            <person name="Brown A."/>
            <person name="Chapman S.B."/>
            <person name="Chen Z."/>
            <person name="Dunbar C."/>
            <person name="Freedman E."/>
            <person name="Gearin G."/>
            <person name="Gellesch M."/>
            <person name="Goldberg J."/>
            <person name="Griggs A."/>
            <person name="Gujja S."/>
            <person name="Heiman D."/>
            <person name="Howarth C."/>
            <person name="Larson L."/>
            <person name="Lui A."/>
            <person name="MacDonald P.J.P."/>
            <person name="Montmayeur A."/>
            <person name="Murphy C."/>
            <person name="Neiman D."/>
            <person name="Pearson M."/>
            <person name="Priest M."/>
            <person name="Roberts A."/>
            <person name="Saif S."/>
            <person name="Shea T."/>
            <person name="Shenoy N."/>
            <person name="Sisk P."/>
            <person name="Stolte C."/>
            <person name="Sykes S."/>
            <person name="Wortman J."/>
            <person name="Nusbaum C."/>
            <person name="Birren B."/>
        </authorList>
    </citation>
    <scope>NUCLEOTIDE SEQUENCE [LARGE SCALE GENOMIC DNA]</scope>
    <source>
        <strain evidence="2 3">YIT 12060</strain>
    </source>
</reference>
<name>G5H877_9BACT</name>
<evidence type="ECO:0000313" key="3">
    <source>
        <dbReference type="Proteomes" id="UP000006008"/>
    </source>
</evidence>
<dbReference type="GO" id="GO:0005829">
    <property type="term" value="C:cytosol"/>
    <property type="evidence" value="ECO:0007669"/>
    <property type="project" value="TreeGrafter"/>
</dbReference>
<dbReference type="eggNOG" id="COG0431">
    <property type="taxonomic scope" value="Bacteria"/>
</dbReference>
<evidence type="ECO:0000313" key="2">
    <source>
        <dbReference type="EMBL" id="EHB92272.1"/>
    </source>
</evidence>
<dbReference type="PANTHER" id="PTHR30543">
    <property type="entry name" value="CHROMATE REDUCTASE"/>
    <property type="match status" value="1"/>
</dbReference>
<comment type="caution">
    <text evidence="2">The sequence shown here is derived from an EMBL/GenBank/DDBJ whole genome shotgun (WGS) entry which is preliminary data.</text>
</comment>
<dbReference type="GeneID" id="92815838"/>
<dbReference type="SUPFAM" id="SSF52218">
    <property type="entry name" value="Flavoproteins"/>
    <property type="match status" value="1"/>
</dbReference>
<feature type="domain" description="NADPH-dependent FMN reductase-like" evidence="1">
    <location>
        <begin position="3"/>
        <end position="146"/>
    </location>
</feature>
<accession>G5H877</accession>
<dbReference type="PANTHER" id="PTHR30543:SF21">
    <property type="entry name" value="NAD(P)H-DEPENDENT FMN REDUCTASE LOT6"/>
    <property type="match status" value="1"/>
</dbReference>
<keyword evidence="3" id="KW-1185">Reference proteome</keyword>
<dbReference type="STRING" id="742725.HMPREF9450_01137"/>